<accession>A0A9N9J2Q0</accession>
<evidence type="ECO:0000313" key="2">
    <source>
        <dbReference type="Proteomes" id="UP000789508"/>
    </source>
</evidence>
<evidence type="ECO:0000313" key="1">
    <source>
        <dbReference type="EMBL" id="CAG8759595.1"/>
    </source>
</evidence>
<gene>
    <name evidence="1" type="ORF">ALEPTO_LOCUS13622</name>
</gene>
<name>A0A9N9J2Q0_9GLOM</name>
<keyword evidence="2" id="KW-1185">Reference proteome</keyword>
<dbReference type="EMBL" id="CAJVPS010045532">
    <property type="protein sequence ID" value="CAG8759595.1"/>
    <property type="molecule type" value="Genomic_DNA"/>
</dbReference>
<dbReference type="Gene3D" id="3.10.20.310">
    <property type="entry name" value="membrane protein fhac"/>
    <property type="match status" value="1"/>
</dbReference>
<dbReference type="AlphaFoldDB" id="A0A9N9J2Q0"/>
<dbReference type="OrthoDB" id="1724197at2759"/>
<feature type="non-terminal residue" evidence="1">
    <location>
        <position position="1"/>
    </location>
</feature>
<protein>
    <submittedName>
        <fullName evidence="1">212_t:CDS:1</fullName>
    </submittedName>
</protein>
<proteinExistence type="predicted"/>
<sequence>MNFDDLKAQEELRREREAAERRLESWVSAAKNDKYYINSFRIHGAKKTRALLFEAVLNRALKAKTLGEVIQFTNEATSNLARLDIFKEIDVLLDTSNDPLAPPGALDVEIAVEEKSRFW</sequence>
<dbReference type="Proteomes" id="UP000789508">
    <property type="component" value="Unassembled WGS sequence"/>
</dbReference>
<reference evidence="1" key="1">
    <citation type="submission" date="2021-06" db="EMBL/GenBank/DDBJ databases">
        <authorList>
            <person name="Kallberg Y."/>
            <person name="Tangrot J."/>
            <person name="Rosling A."/>
        </authorList>
    </citation>
    <scope>NUCLEOTIDE SEQUENCE</scope>
    <source>
        <strain evidence="1">FL130A</strain>
    </source>
</reference>
<organism evidence="1 2">
    <name type="scientific">Ambispora leptoticha</name>
    <dbReference type="NCBI Taxonomy" id="144679"/>
    <lineage>
        <taxon>Eukaryota</taxon>
        <taxon>Fungi</taxon>
        <taxon>Fungi incertae sedis</taxon>
        <taxon>Mucoromycota</taxon>
        <taxon>Glomeromycotina</taxon>
        <taxon>Glomeromycetes</taxon>
        <taxon>Archaeosporales</taxon>
        <taxon>Ambisporaceae</taxon>
        <taxon>Ambispora</taxon>
    </lineage>
</organism>
<comment type="caution">
    <text evidence="1">The sequence shown here is derived from an EMBL/GenBank/DDBJ whole genome shotgun (WGS) entry which is preliminary data.</text>
</comment>